<keyword evidence="4 6" id="KW-1133">Transmembrane helix</keyword>
<feature type="transmembrane region" description="Helical" evidence="6">
    <location>
        <begin position="390"/>
        <end position="412"/>
    </location>
</feature>
<comment type="subcellular location">
    <subcellularLocation>
        <location evidence="1">Cell membrane</location>
        <topology evidence="1">Multi-pass membrane protein</topology>
    </subcellularLocation>
</comment>
<dbReference type="CDD" id="cd06173">
    <property type="entry name" value="MFS_MefA_like"/>
    <property type="match status" value="1"/>
</dbReference>
<evidence type="ECO:0000313" key="7">
    <source>
        <dbReference type="EMBL" id="KPY95385.1"/>
    </source>
</evidence>
<feature type="transmembrane region" description="Helical" evidence="6">
    <location>
        <begin position="97"/>
        <end position="115"/>
    </location>
</feature>
<feature type="transmembrane region" description="Helical" evidence="6">
    <location>
        <begin position="159"/>
        <end position="180"/>
    </location>
</feature>
<dbReference type="GO" id="GO:0022857">
    <property type="term" value="F:transmembrane transporter activity"/>
    <property type="evidence" value="ECO:0007669"/>
    <property type="project" value="InterPro"/>
</dbReference>
<keyword evidence="5 6" id="KW-0472">Membrane</keyword>
<dbReference type="GO" id="GO:0005886">
    <property type="term" value="C:plasma membrane"/>
    <property type="evidence" value="ECO:0007669"/>
    <property type="project" value="UniProtKB-SubCell"/>
</dbReference>
<evidence type="ECO:0000256" key="2">
    <source>
        <dbReference type="ARBA" id="ARBA00022475"/>
    </source>
</evidence>
<dbReference type="Gene3D" id="1.20.1250.20">
    <property type="entry name" value="MFS general substrate transporter like domains"/>
    <property type="match status" value="1"/>
</dbReference>
<evidence type="ECO:0000256" key="3">
    <source>
        <dbReference type="ARBA" id="ARBA00022692"/>
    </source>
</evidence>
<accession>A0AA40P1Y6</accession>
<name>A0AA40P1Y6_9PSED</name>
<evidence type="ECO:0000256" key="5">
    <source>
        <dbReference type="ARBA" id="ARBA00023136"/>
    </source>
</evidence>
<protein>
    <recommendedName>
        <fullName evidence="9">Permease of the major facilitator superfamily</fullName>
    </recommendedName>
</protein>
<dbReference type="Pfam" id="PF07690">
    <property type="entry name" value="MFS_1"/>
    <property type="match status" value="1"/>
</dbReference>
<feature type="transmembrane region" description="Helical" evidence="6">
    <location>
        <begin position="270"/>
        <end position="293"/>
    </location>
</feature>
<reference evidence="7 8" key="1">
    <citation type="submission" date="2015-09" db="EMBL/GenBank/DDBJ databases">
        <title>Genome announcement of multiple Pseudomonas syringae strains.</title>
        <authorList>
            <person name="Thakur S."/>
            <person name="Wang P.W."/>
            <person name="Gong Y."/>
            <person name="Weir B.S."/>
            <person name="Guttman D.S."/>
        </authorList>
    </citation>
    <scope>NUCLEOTIDE SEQUENCE [LARGE SCALE GENOMIC DNA]</scope>
    <source>
        <strain evidence="7 8">ICMP9151</strain>
    </source>
</reference>
<comment type="caution">
    <text evidence="7">The sequence shown here is derived from an EMBL/GenBank/DDBJ whole genome shotgun (WGS) entry which is preliminary data.</text>
</comment>
<feature type="transmembrane region" description="Helical" evidence="6">
    <location>
        <begin position="63"/>
        <end position="85"/>
    </location>
</feature>
<evidence type="ECO:0000256" key="4">
    <source>
        <dbReference type="ARBA" id="ARBA00022989"/>
    </source>
</evidence>
<proteinExistence type="predicted"/>
<dbReference type="Proteomes" id="UP000050523">
    <property type="component" value="Unassembled WGS sequence"/>
</dbReference>
<dbReference type="AlphaFoldDB" id="A0AA40P1Y6"/>
<feature type="transmembrane region" description="Helical" evidence="6">
    <location>
        <begin position="127"/>
        <end position="147"/>
    </location>
</feature>
<dbReference type="PANTHER" id="PTHR23513:SF11">
    <property type="entry name" value="STAPHYLOFERRIN A TRANSPORTER"/>
    <property type="match status" value="1"/>
</dbReference>
<dbReference type="EMBL" id="LJRO01000353">
    <property type="protein sequence ID" value="KPY95385.1"/>
    <property type="molecule type" value="Genomic_DNA"/>
</dbReference>
<dbReference type="SUPFAM" id="SSF103473">
    <property type="entry name" value="MFS general substrate transporter"/>
    <property type="match status" value="1"/>
</dbReference>
<dbReference type="InterPro" id="IPR036259">
    <property type="entry name" value="MFS_trans_sf"/>
</dbReference>
<feature type="transmembrane region" description="Helical" evidence="6">
    <location>
        <begin position="34"/>
        <end position="57"/>
    </location>
</feature>
<keyword evidence="3 6" id="KW-0812">Transmembrane</keyword>
<feature type="transmembrane region" description="Helical" evidence="6">
    <location>
        <begin position="186"/>
        <end position="205"/>
    </location>
</feature>
<keyword evidence="2" id="KW-1003">Cell membrane</keyword>
<dbReference type="PANTHER" id="PTHR23513">
    <property type="entry name" value="INTEGRAL MEMBRANE EFFLUX PROTEIN-RELATED"/>
    <property type="match status" value="1"/>
</dbReference>
<dbReference type="InterPro" id="IPR011701">
    <property type="entry name" value="MFS"/>
</dbReference>
<feature type="transmembrane region" description="Helical" evidence="6">
    <location>
        <begin position="235"/>
        <end position="258"/>
    </location>
</feature>
<organism evidence="7 8">
    <name type="scientific">Pseudomonas tremae</name>
    <dbReference type="NCBI Taxonomy" id="200454"/>
    <lineage>
        <taxon>Bacteria</taxon>
        <taxon>Pseudomonadati</taxon>
        <taxon>Pseudomonadota</taxon>
        <taxon>Gammaproteobacteria</taxon>
        <taxon>Pseudomonadales</taxon>
        <taxon>Pseudomonadaceae</taxon>
        <taxon>Pseudomonas</taxon>
    </lineage>
</organism>
<evidence type="ECO:0000256" key="1">
    <source>
        <dbReference type="ARBA" id="ARBA00004651"/>
    </source>
</evidence>
<feature type="transmembrane region" description="Helical" evidence="6">
    <location>
        <begin position="325"/>
        <end position="349"/>
    </location>
</feature>
<feature type="transmembrane region" description="Helical" evidence="6">
    <location>
        <begin position="361"/>
        <end position="384"/>
    </location>
</feature>
<gene>
    <name evidence="7" type="ORF">ALO43_02013</name>
</gene>
<sequence>MSIDRHGPDRGQAFEVCAVNEVLDTQERHNVSRFFLASSLWFICVGIHSVFLPWVLISVVHASAFQFGVAQMCLMLPVLILVIYGGYVADRKPLRKLLVCVYLASALTALVFAVWSYQSAITYTKVLIYALSFGVLSAFCAPARELYLNVLGKKQLQKIVTINIGIEFGIQTVGFAIGGIAQQVGISLMFLSLSLLFVMSSLAASRISVTTPSKRHSGLIAETLTALRFSIRHPVIFPVLLLNGLIGVFFLGSFFVMMPLHVSGLPGYSASLLALFNTVFMGGLIASVVTLVVKGGVHHTLRALISSCLLASVLLAVIPSVLTEWVLFLLVFGWGFLGGIALSMGQTLIQENAPASNKAQVLALLMLFFMGGCPIGSFLLGALLEFVEAPVVGLISAVAMIVSITAVTYLYALWNAHHERTDTALLRRHIDRL</sequence>
<evidence type="ECO:0000313" key="8">
    <source>
        <dbReference type="Proteomes" id="UP000050523"/>
    </source>
</evidence>
<feature type="transmembrane region" description="Helical" evidence="6">
    <location>
        <begin position="300"/>
        <end position="319"/>
    </location>
</feature>
<evidence type="ECO:0000256" key="6">
    <source>
        <dbReference type="SAM" id="Phobius"/>
    </source>
</evidence>
<evidence type="ECO:0008006" key="9">
    <source>
        <dbReference type="Google" id="ProtNLM"/>
    </source>
</evidence>